<dbReference type="EMBL" id="PVTR01000005">
    <property type="protein sequence ID" value="PRY87894.1"/>
    <property type="molecule type" value="Genomic_DNA"/>
</dbReference>
<dbReference type="Gene3D" id="3.30.9.10">
    <property type="entry name" value="D-Amino Acid Oxidase, subunit A, domain 2"/>
    <property type="match status" value="1"/>
</dbReference>
<dbReference type="Gene3D" id="3.50.50.60">
    <property type="entry name" value="FAD/NAD(P)-binding domain"/>
    <property type="match status" value="1"/>
</dbReference>
<dbReference type="PANTHER" id="PTHR13847">
    <property type="entry name" value="SARCOSINE DEHYDROGENASE-RELATED"/>
    <property type="match status" value="1"/>
</dbReference>
<feature type="domain" description="FAD dependent oxidoreductase" evidence="1">
    <location>
        <begin position="5"/>
        <end position="330"/>
    </location>
</feature>
<dbReference type="InterPro" id="IPR006076">
    <property type="entry name" value="FAD-dep_OxRdtase"/>
</dbReference>
<accession>A0A2T0WN03</accession>
<keyword evidence="3" id="KW-1185">Reference proteome</keyword>
<evidence type="ECO:0000313" key="3">
    <source>
        <dbReference type="Proteomes" id="UP000238157"/>
    </source>
</evidence>
<dbReference type="RefSeq" id="WP_106133396.1">
    <property type="nucleotide sequence ID" value="NZ_PVTR01000005.1"/>
</dbReference>
<name>A0A2T0WN03_9BACT</name>
<dbReference type="GO" id="GO:0005737">
    <property type="term" value="C:cytoplasm"/>
    <property type="evidence" value="ECO:0007669"/>
    <property type="project" value="TreeGrafter"/>
</dbReference>
<dbReference type="Proteomes" id="UP000238157">
    <property type="component" value="Unassembled WGS sequence"/>
</dbReference>
<evidence type="ECO:0000313" key="2">
    <source>
        <dbReference type="EMBL" id="PRY87894.1"/>
    </source>
</evidence>
<dbReference type="SUPFAM" id="SSF51971">
    <property type="entry name" value="Nucleotide-binding domain"/>
    <property type="match status" value="1"/>
</dbReference>
<sequence>MEVDFLLIGQGLAGTVLSFRLMEANKSFVIIDLPEENKSSRIAAGLYNPVTGKKMVKTWLADQLFPEIELFYERMEELLGENFLHKRSIYRPFLSIEEQNEWMGHSGDPGMQAYFEKIVTTPLFEEVQNPFGGILLKNSGFLDINALLDAYSAFLISKGCLKQERFEEERLELSQDQVTYGDIKAKAIVYCNGLGALESRFFAKLPFAPVKGEILDLQQEFTPDTIINRGVFRISLENGLKRVGSTYSWHDLDTGPTERAKNELLEKLEKLIKEKEAEVIVHKTGIRPATKDRRPFLGKHPEHENVYIFNGLGAKGVSLAPYFSKMMIELLVEGNEPQKEVNINRVK</sequence>
<dbReference type="SUPFAM" id="SSF54373">
    <property type="entry name" value="FAD-linked reductases, C-terminal domain"/>
    <property type="match status" value="1"/>
</dbReference>
<reference evidence="2 3" key="1">
    <citation type="submission" date="2018-03" db="EMBL/GenBank/DDBJ databases">
        <title>Genomic Encyclopedia of Archaeal and Bacterial Type Strains, Phase II (KMG-II): from individual species to whole genera.</title>
        <authorList>
            <person name="Goeker M."/>
        </authorList>
    </citation>
    <scope>NUCLEOTIDE SEQUENCE [LARGE SCALE GENOMIC DNA]</scope>
    <source>
        <strain evidence="2 3">DSM 27929</strain>
    </source>
</reference>
<comment type="caution">
    <text evidence="2">The sequence shown here is derived from an EMBL/GenBank/DDBJ whole genome shotgun (WGS) entry which is preliminary data.</text>
</comment>
<gene>
    <name evidence="2" type="ORF">CLW00_10514</name>
</gene>
<evidence type="ECO:0000259" key="1">
    <source>
        <dbReference type="Pfam" id="PF01266"/>
    </source>
</evidence>
<dbReference type="AlphaFoldDB" id="A0A2T0WN03"/>
<proteinExistence type="predicted"/>
<dbReference type="InterPro" id="IPR036188">
    <property type="entry name" value="FAD/NAD-bd_sf"/>
</dbReference>
<dbReference type="OrthoDB" id="214253at2"/>
<protein>
    <submittedName>
        <fullName evidence="2">Glycine/D-amino acid oxidase-like deaminating enzyme</fullName>
    </submittedName>
</protein>
<organism evidence="2 3">
    <name type="scientific">Mongoliibacter ruber</name>
    <dbReference type="NCBI Taxonomy" id="1750599"/>
    <lineage>
        <taxon>Bacteria</taxon>
        <taxon>Pseudomonadati</taxon>
        <taxon>Bacteroidota</taxon>
        <taxon>Cytophagia</taxon>
        <taxon>Cytophagales</taxon>
        <taxon>Cyclobacteriaceae</taxon>
        <taxon>Mongoliibacter</taxon>
    </lineage>
</organism>
<dbReference type="Pfam" id="PF01266">
    <property type="entry name" value="DAO"/>
    <property type="match status" value="1"/>
</dbReference>